<organism evidence="3 4">
    <name type="scientific">Idiomarina abyssalis</name>
    <dbReference type="NCBI Taxonomy" id="86102"/>
    <lineage>
        <taxon>Bacteria</taxon>
        <taxon>Pseudomonadati</taxon>
        <taxon>Pseudomonadota</taxon>
        <taxon>Gammaproteobacteria</taxon>
        <taxon>Alteromonadales</taxon>
        <taxon>Idiomarinaceae</taxon>
        <taxon>Idiomarina</taxon>
    </lineage>
</organism>
<gene>
    <name evidence="2" type="ORF">JHC10_03955</name>
    <name evidence="3" type="ORF">JHC11_09605</name>
</gene>
<feature type="compositionally biased region" description="Low complexity" evidence="1">
    <location>
        <begin position="7"/>
        <end position="24"/>
    </location>
</feature>
<keyword evidence="5" id="KW-1185">Reference proteome</keyword>
<dbReference type="RefSeq" id="WP_199493909.1">
    <property type="nucleotide sequence ID" value="NZ_JAEMOO010000005.1"/>
</dbReference>
<dbReference type="Proteomes" id="UP000655994">
    <property type="component" value="Unassembled WGS sequence"/>
</dbReference>
<evidence type="ECO:0000256" key="1">
    <source>
        <dbReference type="SAM" id="MobiDB-lite"/>
    </source>
</evidence>
<proteinExistence type="predicted"/>
<dbReference type="EMBL" id="JAEMOP010000009">
    <property type="protein sequence ID" value="MBJ7316234.1"/>
    <property type="molecule type" value="Genomic_DNA"/>
</dbReference>
<dbReference type="AlphaFoldDB" id="A0A8I1KJN0"/>
<evidence type="ECO:0000313" key="3">
    <source>
        <dbReference type="EMBL" id="MBJ7316234.1"/>
    </source>
</evidence>
<evidence type="ECO:0000313" key="5">
    <source>
        <dbReference type="Proteomes" id="UP000655994"/>
    </source>
</evidence>
<protein>
    <submittedName>
        <fullName evidence="3">Uncharacterized protein</fullName>
    </submittedName>
</protein>
<comment type="caution">
    <text evidence="3">The sequence shown here is derived from an EMBL/GenBank/DDBJ whole genome shotgun (WGS) entry which is preliminary data.</text>
</comment>
<accession>A0A8I1KJN0</accession>
<sequence>MNDLESQSDTSNNSTTATTRSRVVQMSQTSDSQVIRHHQFNDIILFDHPALKEAWFLDLELSVRLCAAGVLRSQKTRPGYGGTGNKTTILNKIAPNVWVLSIDQVELNLAIVEVCGTWVILDYWDYSYHQQNGEILADNLINIEYRYNALYDK</sequence>
<evidence type="ECO:0000313" key="4">
    <source>
        <dbReference type="Proteomes" id="UP000621390"/>
    </source>
</evidence>
<feature type="region of interest" description="Disordered" evidence="1">
    <location>
        <begin position="1"/>
        <end position="24"/>
    </location>
</feature>
<dbReference type="Proteomes" id="UP000621390">
    <property type="component" value="Unassembled WGS sequence"/>
</dbReference>
<reference evidence="3 5" key="1">
    <citation type="submission" date="2020-09" db="EMBL/GenBank/DDBJ databases">
        <title>Draft Genomes of Bacterial Isolates from North Pond Shallow Sediments.</title>
        <authorList>
            <person name="Kiel Reese B."/>
            <person name="Mullis M."/>
            <person name="Weisend R.E."/>
        </authorList>
    </citation>
    <scope>NUCLEOTIDE SEQUENCE</scope>
    <source>
        <strain evidence="3">KJE-2</strain>
        <strain evidence="2 5">KJE-3</strain>
    </source>
</reference>
<dbReference type="EMBL" id="JAEMOS010000011">
    <property type="protein sequence ID" value="MBJ7266095.1"/>
    <property type="molecule type" value="Genomic_DNA"/>
</dbReference>
<name>A0A8I1KJN0_9GAMM</name>
<evidence type="ECO:0000313" key="2">
    <source>
        <dbReference type="EMBL" id="MBJ7266095.1"/>
    </source>
</evidence>